<dbReference type="EMBL" id="QRDP01000010">
    <property type="protein sequence ID" value="RED11019.1"/>
    <property type="molecule type" value="Genomic_DNA"/>
</dbReference>
<reference evidence="8 9" key="1">
    <citation type="submission" date="2018-07" db="EMBL/GenBank/DDBJ databases">
        <title>Genomic Encyclopedia of Type Strains, Phase IV (KMG-IV): sequencing the most valuable type-strain genomes for metagenomic binning, comparative biology and taxonomic classification.</title>
        <authorList>
            <person name="Goeker M."/>
        </authorList>
    </citation>
    <scope>NUCLEOTIDE SEQUENCE [LARGE SCALE GENOMIC DNA]</scope>
    <source>
        <strain evidence="8 9">DSM 26725</strain>
    </source>
</reference>
<dbReference type="GO" id="GO:0005694">
    <property type="term" value="C:chromosome"/>
    <property type="evidence" value="ECO:0007669"/>
    <property type="project" value="TreeGrafter"/>
</dbReference>
<dbReference type="InterPro" id="IPR029063">
    <property type="entry name" value="SAM-dependent_MTases_sf"/>
</dbReference>
<dbReference type="GO" id="GO:0003677">
    <property type="term" value="F:DNA binding"/>
    <property type="evidence" value="ECO:0007669"/>
    <property type="project" value="InterPro"/>
</dbReference>
<dbReference type="Gene3D" id="3.90.1530.10">
    <property type="entry name" value="Conserved hypothetical protein from pyrococcus furiosus pfu- 392566-001, ParB domain"/>
    <property type="match status" value="1"/>
</dbReference>
<dbReference type="Proteomes" id="UP000256310">
    <property type="component" value="Unassembled WGS sequence"/>
</dbReference>
<dbReference type="InterPro" id="IPR050336">
    <property type="entry name" value="Chromosome_partition/occlusion"/>
</dbReference>
<keyword evidence="9" id="KW-1185">Reference proteome</keyword>
<evidence type="ECO:0000256" key="6">
    <source>
        <dbReference type="ARBA" id="ARBA00047942"/>
    </source>
</evidence>
<evidence type="ECO:0000256" key="2">
    <source>
        <dbReference type="ARBA" id="ARBA00011900"/>
    </source>
</evidence>
<dbReference type="GO" id="GO:0008170">
    <property type="term" value="F:N-methyltransferase activity"/>
    <property type="evidence" value="ECO:0007669"/>
    <property type="project" value="InterPro"/>
</dbReference>
<dbReference type="OrthoDB" id="7806498at2"/>
<feature type="domain" description="ParB-like N-terminal" evidence="7">
    <location>
        <begin position="11"/>
        <end position="97"/>
    </location>
</feature>
<dbReference type="PRINTS" id="PR00506">
    <property type="entry name" value="D21N6MTFRASE"/>
</dbReference>
<dbReference type="InterPro" id="IPR003115">
    <property type="entry name" value="ParB_N"/>
</dbReference>
<dbReference type="SMART" id="SM00470">
    <property type="entry name" value="ParB"/>
    <property type="match status" value="1"/>
</dbReference>
<dbReference type="GO" id="GO:0009007">
    <property type="term" value="F:site-specific DNA-methyltransferase (adenine-specific) activity"/>
    <property type="evidence" value="ECO:0007669"/>
    <property type="project" value="UniProtKB-EC"/>
</dbReference>
<dbReference type="SUPFAM" id="SSF53335">
    <property type="entry name" value="S-adenosyl-L-methionine-dependent methyltransferases"/>
    <property type="match status" value="1"/>
</dbReference>
<dbReference type="CDD" id="cd16403">
    <property type="entry name" value="ParB_N_like_MT"/>
    <property type="match status" value="1"/>
</dbReference>
<dbReference type="Pfam" id="PF02195">
    <property type="entry name" value="ParB_N"/>
    <property type="match status" value="1"/>
</dbReference>
<comment type="caution">
    <text evidence="8">The sequence shown here is derived from an EMBL/GenBank/DDBJ whole genome shotgun (WGS) entry which is preliminary data.</text>
</comment>
<dbReference type="InterPro" id="IPR002941">
    <property type="entry name" value="DNA_methylase_N4/N6"/>
</dbReference>
<sequence length="393" mass="43917">MNAVTNHPRIEMRPLGAIRINPKNPRTHNAQQIRQISRSITRFGFVNPIIINDDGLIVAGAGRYLAAEALGLEEVPTLKVAFVTEADRRAFALADNRVAELSTWNENLLAAEFEFLFEAEFDDIEITGFDAIEIDDIMLGDEQVSDDDEPPVELPEADAQAVSRTGDLWQIGDHRLLCGDALDPDSYDRLLEGERAQLVFADPPYNVRISGISGSGQIKHREFAHASGEMTKPEFTAFLRMVFRHLVNHSANGSIHFHCMDWRHLREITDAADGVYTELKNLIVWAKSNGGQGSFYRSAHEMIFAFKSGRAQHINNFGLGEKGRYRTNVWRYPGANTFRKGRMDDLRSHPTVKPLRMVADAIRDCSKQRGLILDPFSGSGTTLVAAARTGRRG</sequence>
<evidence type="ECO:0000313" key="8">
    <source>
        <dbReference type="EMBL" id="RED11019.1"/>
    </source>
</evidence>
<organism evidence="8 9">
    <name type="scientific">Parasphingopyxis lamellibrachiae</name>
    <dbReference type="NCBI Taxonomy" id="680125"/>
    <lineage>
        <taxon>Bacteria</taxon>
        <taxon>Pseudomonadati</taxon>
        <taxon>Pseudomonadota</taxon>
        <taxon>Alphaproteobacteria</taxon>
        <taxon>Sphingomonadales</taxon>
        <taxon>Sphingomonadaceae</taxon>
        <taxon>Parasphingopyxis</taxon>
    </lineage>
</organism>
<keyword evidence="3 8" id="KW-0489">Methyltransferase</keyword>
<comment type="catalytic activity">
    <reaction evidence="6">
        <text>a 2'-deoxyadenosine in DNA + S-adenosyl-L-methionine = an N(6)-methyl-2'-deoxyadenosine in DNA + S-adenosyl-L-homocysteine + H(+)</text>
        <dbReference type="Rhea" id="RHEA:15197"/>
        <dbReference type="Rhea" id="RHEA-COMP:12418"/>
        <dbReference type="Rhea" id="RHEA-COMP:12419"/>
        <dbReference type="ChEBI" id="CHEBI:15378"/>
        <dbReference type="ChEBI" id="CHEBI:57856"/>
        <dbReference type="ChEBI" id="CHEBI:59789"/>
        <dbReference type="ChEBI" id="CHEBI:90615"/>
        <dbReference type="ChEBI" id="CHEBI:90616"/>
        <dbReference type="EC" id="2.1.1.72"/>
    </reaction>
</comment>
<keyword evidence="4" id="KW-0808">Transferase</keyword>
<dbReference type="PIRSF" id="PIRSF036758">
    <property type="entry name" value="Aden_M_ParB"/>
    <property type="match status" value="1"/>
</dbReference>
<dbReference type="SUPFAM" id="SSF110849">
    <property type="entry name" value="ParB/Sulfiredoxin"/>
    <property type="match status" value="1"/>
</dbReference>
<evidence type="ECO:0000256" key="4">
    <source>
        <dbReference type="ARBA" id="ARBA00022679"/>
    </source>
</evidence>
<dbReference type="InterPro" id="IPR015840">
    <property type="entry name" value="DNA_MeTrfase_ParB"/>
</dbReference>
<protein>
    <recommendedName>
        <fullName evidence="2">site-specific DNA-methyltransferase (adenine-specific)</fullName>
        <ecNumber evidence="2">2.1.1.72</ecNumber>
    </recommendedName>
</protein>
<name>A0A3D9F6I8_9SPHN</name>
<dbReference type="EC" id="2.1.1.72" evidence="2"/>
<evidence type="ECO:0000259" key="7">
    <source>
        <dbReference type="SMART" id="SM00470"/>
    </source>
</evidence>
<dbReference type="Gene3D" id="3.40.50.150">
    <property type="entry name" value="Vaccinia Virus protein VP39"/>
    <property type="match status" value="1"/>
</dbReference>
<dbReference type="GO" id="GO:0032259">
    <property type="term" value="P:methylation"/>
    <property type="evidence" value="ECO:0007669"/>
    <property type="project" value="UniProtKB-KW"/>
</dbReference>
<evidence type="ECO:0000256" key="5">
    <source>
        <dbReference type="ARBA" id="ARBA00022691"/>
    </source>
</evidence>
<dbReference type="PROSITE" id="PS00092">
    <property type="entry name" value="N6_MTASE"/>
    <property type="match status" value="1"/>
</dbReference>
<keyword evidence="5" id="KW-0949">S-adenosyl-L-methionine</keyword>
<gene>
    <name evidence="8" type="ORF">DFR46_2956</name>
</gene>
<evidence type="ECO:0000256" key="1">
    <source>
        <dbReference type="ARBA" id="ARBA00006594"/>
    </source>
</evidence>
<proteinExistence type="inferred from homology"/>
<accession>A0A3D9F6I8</accession>
<dbReference type="AlphaFoldDB" id="A0A3D9F6I8"/>
<evidence type="ECO:0000313" key="9">
    <source>
        <dbReference type="Proteomes" id="UP000256310"/>
    </source>
</evidence>
<comment type="similarity">
    <text evidence="1">Belongs to the N(4)/N(6)-methyltransferase family.</text>
</comment>
<evidence type="ECO:0000256" key="3">
    <source>
        <dbReference type="ARBA" id="ARBA00022603"/>
    </source>
</evidence>
<dbReference type="PANTHER" id="PTHR33375">
    <property type="entry name" value="CHROMOSOME-PARTITIONING PROTEIN PARB-RELATED"/>
    <property type="match status" value="1"/>
</dbReference>
<dbReference type="InterPro" id="IPR002295">
    <property type="entry name" value="N4/N6-MTase_EcoPI_Mod-like"/>
</dbReference>
<feature type="non-terminal residue" evidence="8">
    <location>
        <position position="393"/>
    </location>
</feature>
<dbReference type="GO" id="GO:0007059">
    <property type="term" value="P:chromosome segregation"/>
    <property type="evidence" value="ECO:0007669"/>
    <property type="project" value="TreeGrafter"/>
</dbReference>
<dbReference type="InterPro" id="IPR036086">
    <property type="entry name" value="ParB/Sulfiredoxin_sf"/>
</dbReference>
<dbReference type="InterPro" id="IPR002052">
    <property type="entry name" value="DNA_methylase_N6_adenine_CS"/>
</dbReference>
<dbReference type="PANTHER" id="PTHR33375:SF1">
    <property type="entry name" value="CHROMOSOME-PARTITIONING PROTEIN PARB-RELATED"/>
    <property type="match status" value="1"/>
</dbReference>
<dbReference type="Pfam" id="PF01555">
    <property type="entry name" value="N6_N4_Mtase"/>
    <property type="match status" value="1"/>
</dbReference>